<dbReference type="EMBL" id="RYZI01000099">
    <property type="protein sequence ID" value="RWA10837.1"/>
    <property type="molecule type" value="Genomic_DNA"/>
</dbReference>
<organism evidence="2 3">
    <name type="scientific">Xylaria grammica</name>
    <dbReference type="NCBI Taxonomy" id="363999"/>
    <lineage>
        <taxon>Eukaryota</taxon>
        <taxon>Fungi</taxon>
        <taxon>Dikarya</taxon>
        <taxon>Ascomycota</taxon>
        <taxon>Pezizomycotina</taxon>
        <taxon>Sordariomycetes</taxon>
        <taxon>Xylariomycetidae</taxon>
        <taxon>Xylariales</taxon>
        <taxon>Xylariaceae</taxon>
        <taxon>Xylaria</taxon>
    </lineage>
</organism>
<dbReference type="Proteomes" id="UP000286045">
    <property type="component" value="Unassembled WGS sequence"/>
</dbReference>
<accession>A0A439D8V4</accession>
<comment type="caution">
    <text evidence="2">The sequence shown here is derived from an EMBL/GenBank/DDBJ whole genome shotgun (WGS) entry which is preliminary data.</text>
</comment>
<evidence type="ECO:0000313" key="2">
    <source>
        <dbReference type="EMBL" id="RWA10837.1"/>
    </source>
</evidence>
<keyword evidence="1" id="KW-0175">Coiled coil</keyword>
<sequence>MSFHASANTQRSEDGLWRALTRLDGFEFPPEPPLTGRQLREFEKAAIGKASWRQLTQDDLASRVTAIFRAACSVYESKKDPVSNSSFYASVAKKASKTKLKDYNIFRQVIGTYVDGIKIAASRSESHIYVGRRSAPAALSVASWIELTEGTIITITTKSPMKIEDSISPQPPSRERRIEDLKDDHNDLEAETRETQLRNAIEERDRTIRELGEAKAKIHSLTQEAESMNFKCGTQGVQLRDAKREVKRRTSECRRAEAKRHKFLKAIRTSQREREEVIVNIKRQYDDRDSEYFALAEAQWRDAIRELTLAKQERDQYQRTLADCSGVIKSLNSKLNEENFCA</sequence>
<keyword evidence="3" id="KW-1185">Reference proteome</keyword>
<feature type="coiled-coil region" evidence="1">
    <location>
        <begin position="178"/>
        <end position="259"/>
    </location>
</feature>
<reference evidence="2 3" key="1">
    <citation type="submission" date="2018-12" db="EMBL/GenBank/DDBJ databases">
        <title>Draft genome sequence of Xylaria grammica IHI A82.</title>
        <authorList>
            <person name="Buettner E."/>
            <person name="Kellner H."/>
        </authorList>
    </citation>
    <scope>NUCLEOTIDE SEQUENCE [LARGE SCALE GENOMIC DNA]</scope>
    <source>
        <strain evidence="2 3">IHI A82</strain>
    </source>
</reference>
<proteinExistence type="predicted"/>
<dbReference type="AlphaFoldDB" id="A0A439D8V4"/>
<name>A0A439D8V4_9PEZI</name>
<gene>
    <name evidence="2" type="ORF">EKO27_g4262</name>
</gene>
<evidence type="ECO:0000313" key="3">
    <source>
        <dbReference type="Proteomes" id="UP000286045"/>
    </source>
</evidence>
<evidence type="ECO:0000256" key="1">
    <source>
        <dbReference type="SAM" id="Coils"/>
    </source>
</evidence>
<protein>
    <submittedName>
        <fullName evidence="2">Uncharacterized protein</fullName>
    </submittedName>
</protein>